<dbReference type="EMBL" id="AP026830">
    <property type="protein sequence ID" value="BDR92602.1"/>
    <property type="molecule type" value="Genomic_DNA"/>
</dbReference>
<feature type="transmembrane region" description="Helical" evidence="5">
    <location>
        <begin position="133"/>
        <end position="151"/>
    </location>
</feature>
<proteinExistence type="predicted"/>
<dbReference type="Proteomes" id="UP001060771">
    <property type="component" value="Chromosome"/>
</dbReference>
<feature type="transmembrane region" description="Helical" evidence="5">
    <location>
        <begin position="163"/>
        <end position="181"/>
    </location>
</feature>
<feature type="transmembrane region" description="Helical" evidence="5">
    <location>
        <begin position="232"/>
        <end position="256"/>
    </location>
</feature>
<dbReference type="Proteomes" id="UP000657075">
    <property type="component" value="Unassembled WGS sequence"/>
</dbReference>
<keyword evidence="9" id="KW-1185">Reference proteome</keyword>
<dbReference type="EMBL" id="BMNM01000009">
    <property type="protein sequence ID" value="GGI82582.1"/>
    <property type="molecule type" value="Genomic_DNA"/>
</dbReference>
<dbReference type="PANTHER" id="PTHR42723">
    <property type="entry name" value="CHLOROPHYLL SYNTHASE"/>
    <property type="match status" value="1"/>
</dbReference>
<feature type="transmembrane region" description="Helical" evidence="5">
    <location>
        <begin position="202"/>
        <end position="226"/>
    </location>
</feature>
<reference evidence="9" key="3">
    <citation type="submission" date="2022-09" db="EMBL/GenBank/DDBJ databases">
        <title>Complete genome sequence of Vulcanisaeta souniana.</title>
        <authorList>
            <person name="Kato S."/>
            <person name="Itoh T."/>
            <person name="Ohkuma M."/>
        </authorList>
    </citation>
    <scope>NUCLEOTIDE SEQUENCE [LARGE SCALE GENOMIC DNA]</scope>
    <source>
        <strain evidence="9">JCM 11219</strain>
    </source>
</reference>
<dbReference type="Gene3D" id="1.20.120.1780">
    <property type="entry name" value="UbiA prenyltransferase"/>
    <property type="match status" value="1"/>
</dbReference>
<feature type="transmembrane region" description="Helical" evidence="5">
    <location>
        <begin position="35"/>
        <end position="54"/>
    </location>
</feature>
<dbReference type="InterPro" id="IPR000537">
    <property type="entry name" value="UbiA_prenyltransferase"/>
</dbReference>
<dbReference type="Pfam" id="PF01040">
    <property type="entry name" value="UbiA"/>
    <property type="match status" value="1"/>
</dbReference>
<keyword evidence="4 5" id="KW-0472">Membrane</keyword>
<name>A0A830EH76_9CREN</name>
<gene>
    <name evidence="7" type="ORF">GCM10007112_19200</name>
    <name evidence="6" type="ORF">Vsou_16950</name>
</gene>
<feature type="transmembrane region" description="Helical" evidence="5">
    <location>
        <begin position="82"/>
        <end position="103"/>
    </location>
</feature>
<dbReference type="RefSeq" id="WP_054844554.1">
    <property type="nucleotide sequence ID" value="NZ_AP026830.1"/>
</dbReference>
<sequence>MNLRAFIKLSRIEHGVLTSLIVVASYIIAGGRSAIAMALLFLASLLTEIFLFATNDIFNVEEDRVNRPDAPIVSGEVSIREAWALSLLSVVIAVLLNVLGIAMRYLMDWSIVILALAIFLGFFYNYGLKRVIIVNNVLVAITSSLTFLYGLYAVSSIPPTLNLPYLLFIVSFLATMGRELVKGALDVAGDARAGVKTMANVYGIRTAVIMAVAFTLLAVAVSPLIIISSRGFPGIILSIGVVITDAMLLYISIVVLTRPNYMSRFRTLALGAMSITIIAYLLFALLLIL</sequence>
<dbReference type="GeneID" id="76207241"/>
<feature type="transmembrane region" description="Helical" evidence="5">
    <location>
        <begin position="12"/>
        <end position="29"/>
    </location>
</feature>
<feature type="transmembrane region" description="Helical" evidence="5">
    <location>
        <begin position="109"/>
        <end position="126"/>
    </location>
</feature>
<evidence type="ECO:0000256" key="2">
    <source>
        <dbReference type="ARBA" id="ARBA00022692"/>
    </source>
</evidence>
<organism evidence="7 8">
    <name type="scientific">Vulcanisaeta souniana JCM 11219</name>
    <dbReference type="NCBI Taxonomy" id="1293586"/>
    <lineage>
        <taxon>Archaea</taxon>
        <taxon>Thermoproteota</taxon>
        <taxon>Thermoprotei</taxon>
        <taxon>Thermoproteales</taxon>
        <taxon>Thermoproteaceae</taxon>
        <taxon>Vulcanisaeta</taxon>
    </lineage>
</organism>
<evidence type="ECO:0000256" key="1">
    <source>
        <dbReference type="ARBA" id="ARBA00004651"/>
    </source>
</evidence>
<keyword evidence="2 5" id="KW-0812">Transmembrane</keyword>
<accession>A0A830EH76</accession>
<dbReference type="AlphaFoldDB" id="A0A830EH76"/>
<evidence type="ECO:0000256" key="3">
    <source>
        <dbReference type="ARBA" id="ARBA00022989"/>
    </source>
</evidence>
<dbReference type="PANTHER" id="PTHR42723:SF1">
    <property type="entry name" value="CHLOROPHYLL SYNTHASE, CHLOROPLASTIC"/>
    <property type="match status" value="1"/>
</dbReference>
<evidence type="ECO:0000256" key="4">
    <source>
        <dbReference type="ARBA" id="ARBA00023136"/>
    </source>
</evidence>
<keyword evidence="3 5" id="KW-1133">Transmembrane helix</keyword>
<evidence type="ECO:0000313" key="8">
    <source>
        <dbReference type="Proteomes" id="UP000657075"/>
    </source>
</evidence>
<evidence type="ECO:0000313" key="7">
    <source>
        <dbReference type="EMBL" id="GGI82582.1"/>
    </source>
</evidence>
<reference evidence="7" key="1">
    <citation type="journal article" date="2014" name="Int. J. Syst. Evol. Microbiol.">
        <title>Complete genome sequence of Corynebacterium casei LMG S-19264T (=DSM 44701T), isolated from a smear-ripened cheese.</title>
        <authorList>
            <consortium name="US DOE Joint Genome Institute (JGI-PGF)"/>
            <person name="Walter F."/>
            <person name="Albersmeier A."/>
            <person name="Kalinowski J."/>
            <person name="Ruckert C."/>
        </authorList>
    </citation>
    <scope>NUCLEOTIDE SEQUENCE</scope>
    <source>
        <strain evidence="7">JCM 11219</strain>
    </source>
</reference>
<dbReference type="CDD" id="cd13961">
    <property type="entry name" value="PT_UbiA_DGGGPS"/>
    <property type="match status" value="1"/>
</dbReference>
<comment type="subcellular location">
    <subcellularLocation>
        <location evidence="1">Cell membrane</location>
        <topology evidence="1">Multi-pass membrane protein</topology>
    </subcellularLocation>
</comment>
<dbReference type="OrthoDB" id="11851at2157"/>
<protein>
    <submittedName>
        <fullName evidence="7">Prenyltransferase UbiA</fullName>
    </submittedName>
</protein>
<evidence type="ECO:0000313" key="9">
    <source>
        <dbReference type="Proteomes" id="UP001060771"/>
    </source>
</evidence>
<dbReference type="InterPro" id="IPR050475">
    <property type="entry name" value="Prenyltransferase_related"/>
</dbReference>
<dbReference type="Gene3D" id="1.10.357.140">
    <property type="entry name" value="UbiA prenyltransferase"/>
    <property type="match status" value="1"/>
</dbReference>
<reference evidence="6" key="4">
    <citation type="journal article" date="2023" name="Microbiol. Resour. Announc.">
        <title>Complete Genome Sequence of Vulcanisaeta souniana Strain IC-059, a Hyperthermophilic Archaeon Isolated from Hot Spring Water in Japan.</title>
        <authorList>
            <person name="Kato S."/>
            <person name="Itoh T."/>
            <person name="Wu L."/>
            <person name="Ma J."/>
            <person name="Ohkuma M."/>
        </authorList>
    </citation>
    <scope>NUCLEOTIDE SEQUENCE</scope>
    <source>
        <strain evidence="6">JCM 11219</strain>
    </source>
</reference>
<dbReference type="GO" id="GO:0016765">
    <property type="term" value="F:transferase activity, transferring alkyl or aryl (other than methyl) groups"/>
    <property type="evidence" value="ECO:0007669"/>
    <property type="project" value="InterPro"/>
</dbReference>
<evidence type="ECO:0000256" key="5">
    <source>
        <dbReference type="SAM" id="Phobius"/>
    </source>
</evidence>
<dbReference type="GO" id="GO:0005886">
    <property type="term" value="C:plasma membrane"/>
    <property type="evidence" value="ECO:0007669"/>
    <property type="project" value="UniProtKB-SubCell"/>
</dbReference>
<dbReference type="InterPro" id="IPR044878">
    <property type="entry name" value="UbiA_sf"/>
</dbReference>
<evidence type="ECO:0000313" key="6">
    <source>
        <dbReference type="EMBL" id="BDR92602.1"/>
    </source>
</evidence>
<reference evidence="7" key="2">
    <citation type="submission" date="2020-09" db="EMBL/GenBank/DDBJ databases">
        <authorList>
            <person name="Sun Q."/>
            <person name="Ohkuma M."/>
        </authorList>
    </citation>
    <scope>NUCLEOTIDE SEQUENCE</scope>
    <source>
        <strain evidence="7">JCM 11219</strain>
    </source>
</reference>
<feature type="transmembrane region" description="Helical" evidence="5">
    <location>
        <begin position="268"/>
        <end position="288"/>
    </location>
</feature>